<evidence type="ECO:0000256" key="3">
    <source>
        <dbReference type="ARBA" id="ARBA00022898"/>
    </source>
</evidence>
<dbReference type="RefSeq" id="WP_142896259.1">
    <property type="nucleotide sequence ID" value="NZ_ML660054.1"/>
</dbReference>
<dbReference type="InterPro" id="IPR022657">
    <property type="entry name" value="De-COase2_CS"/>
</dbReference>
<keyword evidence="4" id="KW-0456">Lyase</keyword>
<keyword evidence="11" id="KW-1185">Reference proteome</keyword>
<organism evidence="10 11">
    <name type="scientific">Denitrobaculum tricleocarpae</name>
    <dbReference type="NCBI Taxonomy" id="2591009"/>
    <lineage>
        <taxon>Bacteria</taxon>
        <taxon>Pseudomonadati</taxon>
        <taxon>Pseudomonadota</taxon>
        <taxon>Alphaproteobacteria</taxon>
        <taxon>Rhodospirillales</taxon>
        <taxon>Rhodospirillaceae</taxon>
        <taxon>Denitrobaculum</taxon>
    </lineage>
</organism>
<comment type="caution">
    <text evidence="10">The sequence shown here is derived from an EMBL/GenBank/DDBJ whole genome shotgun (WGS) entry which is preliminary data.</text>
</comment>
<feature type="active site" description="Proton donor" evidence="8">
    <location>
        <position position="335"/>
    </location>
</feature>
<evidence type="ECO:0000313" key="10">
    <source>
        <dbReference type="EMBL" id="TQV80545.1"/>
    </source>
</evidence>
<feature type="domain" description="Orn/DAP/Arg decarboxylase 2 N-terminal" evidence="9">
    <location>
        <begin position="37"/>
        <end position="273"/>
    </location>
</feature>
<comment type="similarity">
    <text evidence="2">Belongs to the Orn/Lys/Arg decarboxylase class-II family.</text>
</comment>
<dbReference type="InterPro" id="IPR002433">
    <property type="entry name" value="Orn_de-COase"/>
</dbReference>
<dbReference type="SUPFAM" id="SSF50621">
    <property type="entry name" value="Alanine racemase C-terminal domain-like"/>
    <property type="match status" value="1"/>
</dbReference>
<dbReference type="PANTHER" id="PTHR11482">
    <property type="entry name" value="ARGININE/DIAMINOPIMELATE/ORNITHINE DECARBOXYLASE"/>
    <property type="match status" value="1"/>
</dbReference>
<accession>A0A545TTK1</accession>
<dbReference type="PROSITE" id="PS00878">
    <property type="entry name" value="ODR_DC_2_1"/>
    <property type="match status" value="1"/>
</dbReference>
<sequence>MRKDVRRFADADAVVRALEPSYPIFCLRPDLIRDVTRRFLAGFPGKVLYALKCNPHPLVLSCLYEAGVRHFDTASLPEIAQVAETYDDASCYFMHPVKSRSVIKTARRVYGLTHYVVDHPDELEKILEETRIAGGTEADFGELVILVRVITPPAEGTLLHLSSKFGANPVEAAAILQQARVRGCRTGIAFHVGSQCCHPEAFITALKIVGEVIEMAGVEVACLDVGGGFPVSYANVEAPPLEDFFEAIRAGVAALELGPDLELLCEPGRALVAEGCSLLTQVHLRKGEQLYINDGIYGSLSELGMIAIEPPARLIRLEGEVSPISARFTINGPTCDSIDVLPCQFTLPDDVREGDWIEIARMGAYSSSAASRFNGFSAETFIEVGNAPS</sequence>
<protein>
    <recommendedName>
        <fullName evidence="6">ornithine decarboxylase</fullName>
        <ecNumber evidence="6">4.1.1.17</ecNumber>
    </recommendedName>
</protein>
<evidence type="ECO:0000256" key="8">
    <source>
        <dbReference type="PIRSR" id="PIRSR600183-50"/>
    </source>
</evidence>
<evidence type="ECO:0000256" key="5">
    <source>
        <dbReference type="ARBA" id="ARBA00034115"/>
    </source>
</evidence>
<evidence type="ECO:0000259" key="9">
    <source>
        <dbReference type="Pfam" id="PF02784"/>
    </source>
</evidence>
<reference evidence="10 11" key="1">
    <citation type="submission" date="2019-06" db="EMBL/GenBank/DDBJ databases">
        <title>Whole genome sequence for Rhodospirillaceae sp. R148.</title>
        <authorList>
            <person name="Wang G."/>
        </authorList>
    </citation>
    <scope>NUCLEOTIDE SEQUENCE [LARGE SCALE GENOMIC DNA]</scope>
    <source>
        <strain evidence="10 11">R148</strain>
    </source>
</reference>
<keyword evidence="3 8" id="KW-0663">Pyridoxal phosphate</keyword>
<evidence type="ECO:0000256" key="2">
    <source>
        <dbReference type="ARBA" id="ARBA00008872"/>
    </source>
</evidence>
<proteinExistence type="inferred from homology"/>
<dbReference type="PANTHER" id="PTHR11482:SF6">
    <property type="entry name" value="ORNITHINE DECARBOXYLASE 1-RELATED"/>
    <property type="match status" value="1"/>
</dbReference>
<dbReference type="EMBL" id="VHSH01000003">
    <property type="protein sequence ID" value="TQV80545.1"/>
    <property type="molecule type" value="Genomic_DNA"/>
</dbReference>
<evidence type="ECO:0000256" key="6">
    <source>
        <dbReference type="ARBA" id="ARBA00034138"/>
    </source>
</evidence>
<dbReference type="GO" id="GO:0033387">
    <property type="term" value="P:putrescine biosynthetic process from arginine, via ornithine"/>
    <property type="evidence" value="ECO:0007669"/>
    <property type="project" value="TreeGrafter"/>
</dbReference>
<name>A0A545TTK1_9PROT</name>
<dbReference type="AlphaFoldDB" id="A0A545TTK1"/>
<dbReference type="Pfam" id="PF02784">
    <property type="entry name" value="Orn_Arg_deC_N"/>
    <property type="match status" value="1"/>
</dbReference>
<dbReference type="GO" id="GO:0004586">
    <property type="term" value="F:ornithine decarboxylase activity"/>
    <property type="evidence" value="ECO:0007669"/>
    <property type="project" value="UniProtKB-EC"/>
</dbReference>
<evidence type="ECO:0000256" key="4">
    <source>
        <dbReference type="ARBA" id="ARBA00023239"/>
    </source>
</evidence>
<dbReference type="PRINTS" id="PR01182">
    <property type="entry name" value="ORNDCRBXLASE"/>
</dbReference>
<feature type="modified residue" description="N6-(pyridoxal phosphate)lysine" evidence="8">
    <location>
        <position position="52"/>
    </location>
</feature>
<dbReference type="InterPro" id="IPR000183">
    <property type="entry name" value="Orn/DAP/Arg_de-COase"/>
</dbReference>
<comment type="catalytic activity">
    <reaction evidence="7">
        <text>L-ornithine + H(+) = putrescine + CO2</text>
        <dbReference type="Rhea" id="RHEA:22964"/>
        <dbReference type="ChEBI" id="CHEBI:15378"/>
        <dbReference type="ChEBI" id="CHEBI:16526"/>
        <dbReference type="ChEBI" id="CHEBI:46911"/>
        <dbReference type="ChEBI" id="CHEBI:326268"/>
        <dbReference type="EC" id="4.1.1.17"/>
    </reaction>
</comment>
<dbReference type="InterPro" id="IPR029066">
    <property type="entry name" value="PLP-binding_barrel"/>
</dbReference>
<dbReference type="OrthoDB" id="9802147at2"/>
<comment type="pathway">
    <text evidence="5">Amine and polyamine biosynthesis; putrescine biosynthesis via L-ornithine pathway; putrescine from L-ornithine: step 1/1.</text>
</comment>
<evidence type="ECO:0000256" key="7">
    <source>
        <dbReference type="ARBA" id="ARBA00049127"/>
    </source>
</evidence>
<dbReference type="Proteomes" id="UP000315252">
    <property type="component" value="Unassembled WGS sequence"/>
</dbReference>
<gene>
    <name evidence="10" type="ORF">FKG95_10240</name>
</gene>
<dbReference type="Gene3D" id="3.20.20.10">
    <property type="entry name" value="Alanine racemase"/>
    <property type="match status" value="1"/>
</dbReference>
<evidence type="ECO:0000313" key="11">
    <source>
        <dbReference type="Proteomes" id="UP000315252"/>
    </source>
</evidence>
<dbReference type="EC" id="4.1.1.17" evidence="6"/>
<comment type="cofactor">
    <cofactor evidence="1 8">
        <name>pyridoxal 5'-phosphate</name>
        <dbReference type="ChEBI" id="CHEBI:597326"/>
    </cofactor>
</comment>
<evidence type="ECO:0000256" key="1">
    <source>
        <dbReference type="ARBA" id="ARBA00001933"/>
    </source>
</evidence>
<dbReference type="InterPro" id="IPR022653">
    <property type="entry name" value="De-COase2_pyr-phos_BS"/>
</dbReference>
<dbReference type="GO" id="GO:0005737">
    <property type="term" value="C:cytoplasm"/>
    <property type="evidence" value="ECO:0007669"/>
    <property type="project" value="TreeGrafter"/>
</dbReference>
<dbReference type="PRINTS" id="PR01179">
    <property type="entry name" value="ODADCRBXLASE"/>
</dbReference>
<dbReference type="Gene3D" id="2.40.37.10">
    <property type="entry name" value="Lyase, Ornithine Decarboxylase, Chain A, domain 1"/>
    <property type="match status" value="1"/>
</dbReference>
<dbReference type="InterPro" id="IPR009006">
    <property type="entry name" value="Ala_racemase/Decarboxylase_C"/>
</dbReference>
<dbReference type="CDD" id="cd00622">
    <property type="entry name" value="PLPDE_III_ODC"/>
    <property type="match status" value="1"/>
</dbReference>
<dbReference type="SUPFAM" id="SSF51419">
    <property type="entry name" value="PLP-binding barrel"/>
    <property type="match status" value="1"/>
</dbReference>
<dbReference type="InterPro" id="IPR022644">
    <property type="entry name" value="De-COase2_N"/>
</dbReference>
<dbReference type="PROSITE" id="PS00879">
    <property type="entry name" value="ODR_DC_2_2"/>
    <property type="match status" value="1"/>
</dbReference>